<protein>
    <recommendedName>
        <fullName evidence="10">NAD(P)(+)--arginine ADP-ribosyltransferase</fullName>
        <ecNumber evidence="10">2.4.2.31</ecNumber>
    </recommendedName>
    <alternativeName>
        <fullName evidence="10">Mono(ADP-ribosyl)transferase</fullName>
    </alternativeName>
</protein>
<dbReference type="GO" id="GO:0016779">
    <property type="term" value="F:nucleotidyltransferase activity"/>
    <property type="evidence" value="ECO:0007669"/>
    <property type="project" value="UniProtKB-KW"/>
</dbReference>
<reference evidence="11" key="1">
    <citation type="submission" date="2021-02" db="EMBL/GenBank/DDBJ databases">
        <authorList>
            <person name="Nowell W R."/>
        </authorList>
    </citation>
    <scope>NUCLEOTIDE SEQUENCE</scope>
</reference>
<evidence type="ECO:0000256" key="5">
    <source>
        <dbReference type="ARBA" id="ARBA00022676"/>
    </source>
</evidence>
<evidence type="ECO:0000313" key="13">
    <source>
        <dbReference type="Proteomes" id="UP000677228"/>
    </source>
</evidence>
<dbReference type="InterPro" id="IPR037197">
    <property type="entry name" value="WWE_dom_sf"/>
</dbReference>
<dbReference type="EMBL" id="CAJOBA010059132">
    <property type="protein sequence ID" value="CAF4313606.1"/>
    <property type="molecule type" value="Genomic_DNA"/>
</dbReference>
<comment type="similarity">
    <text evidence="2 10">Belongs to the Arg-specific ADP-ribosyltransferase family.</text>
</comment>
<dbReference type="GO" id="GO:0003950">
    <property type="term" value="F:NAD+ poly-ADP-ribosyltransferase activity"/>
    <property type="evidence" value="ECO:0007669"/>
    <property type="project" value="TreeGrafter"/>
</dbReference>
<dbReference type="PANTHER" id="PTHR10339">
    <property type="entry name" value="ADP-RIBOSYLTRANSFERASE"/>
    <property type="match status" value="1"/>
</dbReference>
<evidence type="ECO:0000256" key="9">
    <source>
        <dbReference type="ARBA" id="ARBA00047597"/>
    </source>
</evidence>
<evidence type="ECO:0000256" key="1">
    <source>
        <dbReference type="ARBA" id="ARBA00004613"/>
    </source>
</evidence>
<sequence>MSTPASTPSTPMLPYTQDFQWCRTSTTELSSGDQEQSQKYSDIENEIIENGYNGKKTEVEIDGGYVIDLHRKLQYKKDDPSQQHRIERFQLSRDRRNVHLRTERFGSPVTLGAPTSSSQQSNNMKDIAYVMKHGSLPSVYFFQAVYHKDKKVADIVEEAAQGIVKEGKAQEKLHEAQWLSQQLLAVKHFGDNVPAKFTENPCKITETCIYLFTKNSFWYELFNRTLREATAITPERIETVGPFALLLHTHLFKDHPRDTETVYRGLGLNDEQRKEFMKTKIVFTAFTSTSRNRTAAEMFGNTLLIMNLKDDHMSKRDQCGANISHLSHFPDEEEFLIWPGRIFHFTGYEYDDRNSKHVIYLSWSNSDDLFNLQSDYV</sequence>
<evidence type="ECO:0000256" key="2">
    <source>
        <dbReference type="ARBA" id="ARBA00009558"/>
    </source>
</evidence>
<dbReference type="PANTHER" id="PTHR10339:SF25">
    <property type="entry name" value="SECRETED EXOENZYME S"/>
    <property type="match status" value="1"/>
</dbReference>
<dbReference type="GO" id="GO:0106274">
    <property type="term" value="F:NAD+-protein-arginine ADP-ribosyltransferase activity"/>
    <property type="evidence" value="ECO:0007669"/>
    <property type="project" value="UniProtKB-EC"/>
</dbReference>
<dbReference type="InterPro" id="IPR000768">
    <property type="entry name" value="ART"/>
</dbReference>
<evidence type="ECO:0000256" key="10">
    <source>
        <dbReference type="RuleBase" id="RU361228"/>
    </source>
</evidence>
<keyword evidence="4" id="KW-0800">Toxin</keyword>
<dbReference type="Gene3D" id="3.90.176.10">
    <property type="entry name" value="Toxin ADP-ribosyltransferase, Chain A, domain 1"/>
    <property type="match status" value="1"/>
</dbReference>
<dbReference type="InterPro" id="IPR050999">
    <property type="entry name" value="ADP-ribosyltransferase_ARG"/>
</dbReference>
<evidence type="ECO:0000256" key="4">
    <source>
        <dbReference type="ARBA" id="ARBA00022656"/>
    </source>
</evidence>
<dbReference type="Pfam" id="PF01129">
    <property type="entry name" value="ART"/>
    <property type="match status" value="1"/>
</dbReference>
<keyword evidence="10" id="KW-0520">NAD</keyword>
<evidence type="ECO:0000256" key="7">
    <source>
        <dbReference type="ARBA" id="ARBA00022695"/>
    </source>
</evidence>
<dbReference type="SUPFAM" id="SSF56399">
    <property type="entry name" value="ADP-ribosylation"/>
    <property type="match status" value="1"/>
</dbReference>
<evidence type="ECO:0000313" key="11">
    <source>
        <dbReference type="EMBL" id="CAF1526774.1"/>
    </source>
</evidence>
<evidence type="ECO:0000313" key="12">
    <source>
        <dbReference type="EMBL" id="CAF4313606.1"/>
    </source>
</evidence>
<dbReference type="SUPFAM" id="SSF117839">
    <property type="entry name" value="WWE domain"/>
    <property type="match status" value="1"/>
</dbReference>
<dbReference type="AlphaFoldDB" id="A0A8S2FPN6"/>
<name>A0A8S2FPN6_9BILA</name>
<evidence type="ECO:0000256" key="3">
    <source>
        <dbReference type="ARBA" id="ARBA00022525"/>
    </source>
</evidence>
<dbReference type="PROSITE" id="PS51996">
    <property type="entry name" value="TR_MART"/>
    <property type="match status" value="1"/>
</dbReference>
<dbReference type="EC" id="2.4.2.31" evidence="10"/>
<dbReference type="Proteomes" id="UP000677228">
    <property type="component" value="Unassembled WGS sequence"/>
</dbReference>
<comment type="caution">
    <text evidence="11">The sequence shown here is derived from an EMBL/GenBank/DDBJ whole genome shotgun (WGS) entry which is preliminary data.</text>
</comment>
<keyword evidence="6 10" id="KW-0808">Transferase</keyword>
<evidence type="ECO:0000256" key="8">
    <source>
        <dbReference type="ARBA" id="ARBA00023026"/>
    </source>
</evidence>
<dbReference type="GO" id="GO:0090729">
    <property type="term" value="F:toxin activity"/>
    <property type="evidence" value="ECO:0007669"/>
    <property type="project" value="UniProtKB-KW"/>
</dbReference>
<keyword evidence="3" id="KW-0964">Secreted</keyword>
<comment type="subcellular location">
    <subcellularLocation>
        <location evidence="1">Secreted</location>
    </subcellularLocation>
</comment>
<keyword evidence="10" id="KW-0521">NADP</keyword>
<dbReference type="EMBL" id="CAJNOK010036939">
    <property type="protein sequence ID" value="CAF1526774.1"/>
    <property type="molecule type" value="Genomic_DNA"/>
</dbReference>
<keyword evidence="8" id="KW-0843">Virulence</keyword>
<evidence type="ECO:0000256" key="6">
    <source>
        <dbReference type="ARBA" id="ARBA00022679"/>
    </source>
</evidence>
<dbReference type="Proteomes" id="UP000682733">
    <property type="component" value="Unassembled WGS sequence"/>
</dbReference>
<dbReference type="GO" id="GO:0005576">
    <property type="term" value="C:extracellular region"/>
    <property type="evidence" value="ECO:0007669"/>
    <property type="project" value="UniProtKB-SubCell"/>
</dbReference>
<comment type="catalytic activity">
    <reaction evidence="9 10">
        <text>L-arginyl-[protein] + NAD(+) = N(omega)-(ADP-D-ribosyl)-L-arginyl-[protein] + nicotinamide + H(+)</text>
        <dbReference type="Rhea" id="RHEA:19149"/>
        <dbReference type="Rhea" id="RHEA-COMP:10532"/>
        <dbReference type="Rhea" id="RHEA-COMP:15087"/>
        <dbReference type="ChEBI" id="CHEBI:15378"/>
        <dbReference type="ChEBI" id="CHEBI:17154"/>
        <dbReference type="ChEBI" id="CHEBI:29965"/>
        <dbReference type="ChEBI" id="CHEBI:57540"/>
        <dbReference type="ChEBI" id="CHEBI:142554"/>
        <dbReference type="EC" id="2.4.2.31"/>
    </reaction>
</comment>
<keyword evidence="5 10" id="KW-0328">Glycosyltransferase</keyword>
<organism evidence="11 13">
    <name type="scientific">Didymodactylos carnosus</name>
    <dbReference type="NCBI Taxonomy" id="1234261"/>
    <lineage>
        <taxon>Eukaryota</taxon>
        <taxon>Metazoa</taxon>
        <taxon>Spiralia</taxon>
        <taxon>Gnathifera</taxon>
        <taxon>Rotifera</taxon>
        <taxon>Eurotatoria</taxon>
        <taxon>Bdelloidea</taxon>
        <taxon>Philodinida</taxon>
        <taxon>Philodinidae</taxon>
        <taxon>Didymodactylos</taxon>
    </lineage>
</organism>
<keyword evidence="7" id="KW-0548">Nucleotidyltransferase</keyword>
<gene>
    <name evidence="11" type="ORF">OVA965_LOCUS38054</name>
    <name evidence="12" type="ORF">TMI583_LOCUS39200</name>
</gene>
<proteinExistence type="inferred from homology"/>
<accession>A0A8S2FPN6</accession>